<comment type="caution">
    <text evidence="2">The sequence shown here is derived from an EMBL/GenBank/DDBJ whole genome shotgun (WGS) entry which is preliminary data.</text>
</comment>
<name>A0A2N3KYB2_9PROT</name>
<feature type="chain" id="PRO_5014839878" description="PepSY domain-containing protein" evidence="1">
    <location>
        <begin position="31"/>
        <end position="238"/>
    </location>
</feature>
<dbReference type="EMBL" id="NWTK01000002">
    <property type="protein sequence ID" value="PKR55513.1"/>
    <property type="molecule type" value="Genomic_DNA"/>
</dbReference>
<keyword evidence="1" id="KW-0732">Signal</keyword>
<dbReference type="OrthoDB" id="7355237at2"/>
<evidence type="ECO:0008006" key="4">
    <source>
        <dbReference type="Google" id="ProtNLM"/>
    </source>
</evidence>
<evidence type="ECO:0000313" key="3">
    <source>
        <dbReference type="Proteomes" id="UP000233597"/>
    </source>
</evidence>
<organism evidence="2 3">
    <name type="scientific">Thalassospira marina</name>
    <dbReference type="NCBI Taxonomy" id="2048283"/>
    <lineage>
        <taxon>Bacteria</taxon>
        <taxon>Pseudomonadati</taxon>
        <taxon>Pseudomonadota</taxon>
        <taxon>Alphaproteobacteria</taxon>
        <taxon>Rhodospirillales</taxon>
        <taxon>Thalassospiraceae</taxon>
        <taxon>Thalassospira</taxon>
    </lineage>
</organism>
<feature type="signal peptide" evidence="1">
    <location>
        <begin position="1"/>
        <end position="30"/>
    </location>
</feature>
<dbReference type="Proteomes" id="UP000233597">
    <property type="component" value="Unassembled WGS sequence"/>
</dbReference>
<accession>A0A2N3KYB2</accession>
<sequence>MNTTRKLMITAAIIATTLGVIPTASALAQAGPDEMRTEMHDGKGGDCQGGKFHHGGFDMKKGFGGHHGDMKAMMKRDTPLSTDEARLLIDAMLLRHGNNDLKTGTVEASKDGKQITLALLNTKGDLVQDVTLDAYTGLPARKEFRELRHMLGKPDRKNRFDHKYDASQMETLTKAAVLLRGKGDLVLGKISQTDRGTYVATITNKGGDIVREIELSSVTARPVDGGRMFGRDFGPKPM</sequence>
<gene>
    <name evidence="2" type="ORF">COO20_04915</name>
</gene>
<evidence type="ECO:0000256" key="1">
    <source>
        <dbReference type="SAM" id="SignalP"/>
    </source>
</evidence>
<dbReference type="RefSeq" id="WP_101264561.1">
    <property type="nucleotide sequence ID" value="NZ_NWTK01000002.1"/>
</dbReference>
<protein>
    <recommendedName>
        <fullName evidence="4">PepSY domain-containing protein</fullName>
    </recommendedName>
</protein>
<reference evidence="2 3" key="1">
    <citation type="submission" date="2017-09" db="EMBL/GenBank/DDBJ databases">
        <title>Biodiversity and function of Thalassospira species in the particle-attached aromatic-hydrocarbon-degrading consortia from the surface seawater of the South China Sea.</title>
        <authorList>
            <person name="Dong C."/>
            <person name="Liu R."/>
            <person name="Shao Z."/>
        </authorList>
    </citation>
    <scope>NUCLEOTIDE SEQUENCE [LARGE SCALE GENOMIC DNA]</scope>
    <source>
        <strain evidence="2 3">CSC1P2</strain>
    </source>
</reference>
<dbReference type="AlphaFoldDB" id="A0A2N3KYB2"/>
<evidence type="ECO:0000313" key="2">
    <source>
        <dbReference type="EMBL" id="PKR55513.1"/>
    </source>
</evidence>
<proteinExistence type="predicted"/>